<feature type="region of interest" description="Disordered" evidence="1">
    <location>
        <begin position="35"/>
        <end position="55"/>
    </location>
</feature>
<reference evidence="3" key="1">
    <citation type="journal article" date="2014" name="PLoS ONE">
        <title>Transcriptome-Based Identification of ABC Transporters in the Western Tarnished Plant Bug Lygus hesperus.</title>
        <authorList>
            <person name="Hull J.J."/>
            <person name="Chaney K."/>
            <person name="Geib S.M."/>
            <person name="Fabrick J.A."/>
            <person name="Brent C.S."/>
            <person name="Walsh D."/>
            <person name="Lavine L.C."/>
        </authorList>
    </citation>
    <scope>NUCLEOTIDE SEQUENCE</scope>
</reference>
<dbReference type="AlphaFoldDB" id="A0A0A9Z362"/>
<evidence type="ECO:0000256" key="2">
    <source>
        <dbReference type="SAM" id="SignalP"/>
    </source>
</evidence>
<dbReference type="EMBL" id="GBRD01013432">
    <property type="protein sequence ID" value="JAG52394.1"/>
    <property type="molecule type" value="Transcribed_RNA"/>
</dbReference>
<proteinExistence type="predicted"/>
<evidence type="ECO:0000313" key="3">
    <source>
        <dbReference type="EMBL" id="JAG37788.1"/>
    </source>
</evidence>
<sequence>MLARFLLLAVISIGIIEKCAVLSYYARDTLKSPDYEELDHPLTEEKEYKEEEPRSVIHYKRTRVKRSDHSTYFRPPVSHQLAPAPAPANQKYGADDESEESNPKLAFAENHRSPVSF</sequence>
<gene>
    <name evidence="3" type="primary">atpG_1</name>
    <name evidence="3" type="ORF">CM83_100197</name>
</gene>
<protein>
    <submittedName>
        <fullName evidence="3">ATP synthase gamma chain</fullName>
    </submittedName>
</protein>
<feature type="region of interest" description="Disordered" evidence="1">
    <location>
        <begin position="67"/>
        <end position="117"/>
    </location>
</feature>
<keyword evidence="2" id="KW-0732">Signal</keyword>
<accession>A0A0A9Z362</accession>
<name>A0A0A9Z362_LYGHE</name>
<feature type="chain" id="PRO_5015034096" evidence="2">
    <location>
        <begin position="22"/>
        <end position="117"/>
    </location>
</feature>
<evidence type="ECO:0000313" key="4">
    <source>
        <dbReference type="EMBL" id="JAG52394.1"/>
    </source>
</evidence>
<evidence type="ECO:0000256" key="1">
    <source>
        <dbReference type="SAM" id="MobiDB-lite"/>
    </source>
</evidence>
<dbReference type="EMBL" id="GBHO01005816">
    <property type="protein sequence ID" value="JAG37788.1"/>
    <property type="molecule type" value="Transcribed_RNA"/>
</dbReference>
<reference evidence="3" key="2">
    <citation type="submission" date="2014-07" db="EMBL/GenBank/DDBJ databases">
        <authorList>
            <person name="Hull J."/>
        </authorList>
    </citation>
    <scope>NUCLEOTIDE SEQUENCE</scope>
</reference>
<feature type="signal peptide" evidence="2">
    <location>
        <begin position="1"/>
        <end position="21"/>
    </location>
</feature>
<organism evidence="3">
    <name type="scientific">Lygus hesperus</name>
    <name type="common">Western plant bug</name>
    <dbReference type="NCBI Taxonomy" id="30085"/>
    <lineage>
        <taxon>Eukaryota</taxon>
        <taxon>Metazoa</taxon>
        <taxon>Ecdysozoa</taxon>
        <taxon>Arthropoda</taxon>
        <taxon>Hexapoda</taxon>
        <taxon>Insecta</taxon>
        <taxon>Pterygota</taxon>
        <taxon>Neoptera</taxon>
        <taxon>Paraneoptera</taxon>
        <taxon>Hemiptera</taxon>
        <taxon>Heteroptera</taxon>
        <taxon>Panheteroptera</taxon>
        <taxon>Cimicomorpha</taxon>
        <taxon>Miridae</taxon>
        <taxon>Mirini</taxon>
        <taxon>Lygus</taxon>
    </lineage>
</organism>
<reference evidence="4" key="3">
    <citation type="submission" date="2014-09" db="EMBL/GenBank/DDBJ databases">
        <authorList>
            <person name="Magalhaes I.L.F."/>
            <person name="Oliveira U."/>
            <person name="Santos F.R."/>
            <person name="Vidigal T.H.D.A."/>
            <person name="Brescovit A.D."/>
            <person name="Santos A.J."/>
        </authorList>
    </citation>
    <scope>NUCLEOTIDE SEQUENCE</scope>
</reference>